<sequence length="214" mass="24774">MSISFKYLEEDGKRLADYGWTIPGDLTPLEVHNLANANDRAEVDLFFEQHYAHDINLFKMCNSIYSAEIYSNWRKLIDECIFCFRSEKYLVAIPSLISIIDGALAQIGGTSGIRIKGLCLEQAQKQTGGSVKYYFWLSVYNFISNLFSKSDFNDPKPQFLNRNWILHGRSVAEWEKTDCLRLMQTLDTLVTATKSRGIRSYLEKWKEDSKLIER</sequence>
<dbReference type="EMBL" id="CP021965">
    <property type="protein sequence ID" value="AWV34934.1"/>
    <property type="molecule type" value="Genomic_DNA"/>
</dbReference>
<dbReference type="RefSeq" id="WP_111504965.1">
    <property type="nucleotide sequence ID" value="NZ_CP021965.1"/>
</dbReference>
<protein>
    <submittedName>
        <fullName evidence="1">Uncharacterized protein</fullName>
    </submittedName>
</protein>
<gene>
    <name evidence="1" type="ORF">CD191_21150</name>
</gene>
<reference evidence="1 2" key="1">
    <citation type="submission" date="2017-06" db="EMBL/GenBank/DDBJ databases">
        <title>Complete genome sequence of Paenibacillus odorifer CBA7130.</title>
        <authorList>
            <person name="Nam Y.-D."/>
            <person name="Kang J."/>
            <person name="Chung W.-H."/>
        </authorList>
    </citation>
    <scope>NUCLEOTIDE SEQUENCE [LARGE SCALE GENOMIC DNA]</scope>
    <source>
        <strain evidence="1 2">CBA7130</strain>
    </source>
</reference>
<dbReference type="AlphaFoldDB" id="A0AAD0P449"/>
<evidence type="ECO:0000313" key="1">
    <source>
        <dbReference type="EMBL" id="AWV34934.1"/>
    </source>
</evidence>
<proteinExistence type="predicted"/>
<accession>A0AAD0P449</accession>
<organism evidence="1 2">
    <name type="scientific">Paenibacillus odorifer</name>
    <dbReference type="NCBI Taxonomy" id="189426"/>
    <lineage>
        <taxon>Bacteria</taxon>
        <taxon>Bacillati</taxon>
        <taxon>Bacillota</taxon>
        <taxon>Bacilli</taxon>
        <taxon>Bacillales</taxon>
        <taxon>Paenibacillaceae</taxon>
        <taxon>Paenibacillus</taxon>
    </lineage>
</organism>
<name>A0AAD0P449_9BACL</name>
<dbReference type="Proteomes" id="UP000249163">
    <property type="component" value="Chromosome"/>
</dbReference>
<evidence type="ECO:0000313" key="2">
    <source>
        <dbReference type="Proteomes" id="UP000249163"/>
    </source>
</evidence>